<dbReference type="SUPFAM" id="SSF57756">
    <property type="entry name" value="Retrovirus zinc finger-like domains"/>
    <property type="match status" value="2"/>
</dbReference>
<dbReference type="InterPro" id="IPR043128">
    <property type="entry name" value="Rev_trsase/Diguanyl_cyclase"/>
</dbReference>
<dbReference type="InterPro" id="IPR001584">
    <property type="entry name" value="Integrase_cat-core"/>
</dbReference>
<dbReference type="Gene3D" id="3.30.420.10">
    <property type="entry name" value="Ribonuclease H-like superfamily/Ribonuclease H"/>
    <property type="match status" value="1"/>
</dbReference>
<keyword evidence="1" id="KW-0862">Zinc</keyword>
<dbReference type="InterPro" id="IPR001878">
    <property type="entry name" value="Znf_CCHC"/>
</dbReference>
<dbReference type="Pfam" id="PF03732">
    <property type="entry name" value="Retrotrans_gag"/>
    <property type="match status" value="1"/>
</dbReference>
<dbReference type="Pfam" id="PF14223">
    <property type="entry name" value="Retrotran_gag_2"/>
    <property type="match status" value="1"/>
</dbReference>
<dbReference type="Gene3D" id="3.30.70.270">
    <property type="match status" value="1"/>
</dbReference>
<comment type="caution">
    <text evidence="5">The sequence shown here is derived from an EMBL/GenBank/DDBJ whole genome shotgun (WGS) entry which is preliminary data.</text>
</comment>
<dbReference type="Pfam" id="PF08284">
    <property type="entry name" value="RVP_2"/>
    <property type="match status" value="1"/>
</dbReference>
<protein>
    <submittedName>
        <fullName evidence="5">Uncharacterized protein</fullName>
    </submittedName>
</protein>
<feature type="domain" description="Integrase catalytic" evidence="4">
    <location>
        <begin position="906"/>
        <end position="1096"/>
    </location>
</feature>
<evidence type="ECO:0000259" key="4">
    <source>
        <dbReference type="PROSITE" id="PS50994"/>
    </source>
</evidence>
<dbReference type="Pfam" id="PF17921">
    <property type="entry name" value="Integrase_H2C2"/>
    <property type="match status" value="1"/>
</dbReference>
<keyword evidence="1" id="KW-0479">Metal-binding</keyword>
<dbReference type="GO" id="GO:0015074">
    <property type="term" value="P:DNA integration"/>
    <property type="evidence" value="ECO:0007669"/>
    <property type="project" value="InterPro"/>
</dbReference>
<dbReference type="EMBL" id="BKCJ010000163">
    <property type="protein sequence ID" value="GEU30508.1"/>
    <property type="molecule type" value="Genomic_DNA"/>
</dbReference>
<feature type="domain" description="CCHC-type" evidence="3">
    <location>
        <begin position="435"/>
        <end position="450"/>
    </location>
</feature>
<dbReference type="SUPFAM" id="SSF56672">
    <property type="entry name" value="DNA/RNA polymerases"/>
    <property type="match status" value="1"/>
</dbReference>
<dbReference type="SMART" id="SM00343">
    <property type="entry name" value="ZnF_C2HC"/>
    <property type="match status" value="2"/>
</dbReference>
<organism evidence="5">
    <name type="scientific">Tanacetum cinerariifolium</name>
    <name type="common">Dalmatian daisy</name>
    <name type="synonym">Chrysanthemum cinerariifolium</name>
    <dbReference type="NCBI Taxonomy" id="118510"/>
    <lineage>
        <taxon>Eukaryota</taxon>
        <taxon>Viridiplantae</taxon>
        <taxon>Streptophyta</taxon>
        <taxon>Embryophyta</taxon>
        <taxon>Tracheophyta</taxon>
        <taxon>Spermatophyta</taxon>
        <taxon>Magnoliopsida</taxon>
        <taxon>eudicotyledons</taxon>
        <taxon>Gunneridae</taxon>
        <taxon>Pentapetalae</taxon>
        <taxon>asterids</taxon>
        <taxon>campanulids</taxon>
        <taxon>Asterales</taxon>
        <taxon>Asteraceae</taxon>
        <taxon>Asteroideae</taxon>
        <taxon>Anthemideae</taxon>
        <taxon>Anthemidinae</taxon>
        <taxon>Tanacetum</taxon>
    </lineage>
</organism>
<dbReference type="InterPro" id="IPR012337">
    <property type="entry name" value="RNaseH-like_sf"/>
</dbReference>
<feature type="region of interest" description="Disordered" evidence="2">
    <location>
        <begin position="101"/>
        <end position="139"/>
    </location>
</feature>
<dbReference type="InterPro" id="IPR021109">
    <property type="entry name" value="Peptidase_aspartic_dom_sf"/>
</dbReference>
<dbReference type="GO" id="GO:0003676">
    <property type="term" value="F:nucleic acid binding"/>
    <property type="evidence" value="ECO:0007669"/>
    <property type="project" value="InterPro"/>
</dbReference>
<dbReference type="InterPro" id="IPR005162">
    <property type="entry name" value="Retrotrans_gag_dom"/>
</dbReference>
<feature type="compositionally biased region" description="Basic and acidic residues" evidence="2">
    <location>
        <begin position="390"/>
        <end position="406"/>
    </location>
</feature>
<dbReference type="PANTHER" id="PTHR15503:SF42">
    <property type="entry name" value="ZINC FINGER, CCHC-TYPE, RETROTRANSPOSON GAG DOMAIN, ASPARTIC PEPTIDASE DOMAIN PROTEIN-RELATED"/>
    <property type="match status" value="1"/>
</dbReference>
<evidence type="ECO:0000256" key="1">
    <source>
        <dbReference type="PROSITE-ProRule" id="PRU00047"/>
    </source>
</evidence>
<gene>
    <name evidence="5" type="ORF">Tci_002486</name>
</gene>
<dbReference type="PROSITE" id="PS50994">
    <property type="entry name" value="INTEGRASE"/>
    <property type="match status" value="1"/>
</dbReference>
<name>A0A6L2J0J2_TANCI</name>
<dbReference type="Gene3D" id="3.10.10.10">
    <property type="entry name" value="HIV Type 1 Reverse Transcriptase, subunit A, domain 1"/>
    <property type="match status" value="1"/>
</dbReference>
<dbReference type="CDD" id="cd00303">
    <property type="entry name" value="retropepsin_like"/>
    <property type="match status" value="1"/>
</dbReference>
<dbReference type="Gene3D" id="1.10.340.70">
    <property type="match status" value="1"/>
</dbReference>
<dbReference type="SUPFAM" id="SSF53098">
    <property type="entry name" value="Ribonuclease H-like"/>
    <property type="match status" value="2"/>
</dbReference>
<evidence type="ECO:0000256" key="2">
    <source>
        <dbReference type="SAM" id="MobiDB-lite"/>
    </source>
</evidence>
<feature type="compositionally biased region" description="Basic and acidic residues" evidence="2">
    <location>
        <begin position="128"/>
        <end position="139"/>
    </location>
</feature>
<reference evidence="5" key="1">
    <citation type="journal article" date="2019" name="Sci. Rep.">
        <title>Draft genome of Tanacetum cinerariifolium, the natural source of mosquito coil.</title>
        <authorList>
            <person name="Yamashiro T."/>
            <person name="Shiraishi A."/>
            <person name="Satake H."/>
            <person name="Nakayama K."/>
        </authorList>
    </citation>
    <scope>NUCLEOTIDE SEQUENCE</scope>
</reference>
<dbReference type="InterPro" id="IPR036875">
    <property type="entry name" value="Znf_CCHC_sf"/>
</dbReference>
<dbReference type="Gene3D" id="4.10.60.10">
    <property type="entry name" value="Zinc finger, CCHC-type"/>
    <property type="match status" value="1"/>
</dbReference>
<dbReference type="GO" id="GO:0008270">
    <property type="term" value="F:zinc ion binding"/>
    <property type="evidence" value="ECO:0007669"/>
    <property type="project" value="UniProtKB-KW"/>
</dbReference>
<sequence length="1401" mass="160622">MLQALKLMFEKQAGVEQFDLIQTFHACKQEEGKSVSSYVLKMKGYVKKLEHLGYMLPQDLSVGLIMKGLTSDFAEFIRNYNMHNMGKIIGGRIQKANKKSLNAKGKDKGKGKGNGKSYIPKPKKSKPSAKEHPTKDDTCHHYKEVGHWKRNCLVYLAELVMKKKQVGTVSSSGPSGAEKGNMVDELHKEVRKASTSKGAESLIGDAIRDESENESSSDSEALIMEGRNDEHSRNEMATYCDFTACDVPKFDGTLDPIACTKWLSAVEGAFRTSCCKEKNKLTSPQTSFVIVLKCGGKEKFVKREEFQTLTQTNETVNEMWKKFNNLICYCPEYHGNEKLKVEKFQRMLRDDIQEVISPFKCTTLEDLLSRARLREADLLRKNNKETKRKLDFVDRDAKKPKQDQGRRSGGTQIKTPCEKCHKTYLGVYRANFTGCYKCGALNHMSKDCKKPMILCYNFNQLGNKSNKCTNPKAIEAKPLKSIKEEKMEKTGISTPTARAYIMATEDDKVVRYVVTGTILVNSIPARMLYDSGGSVSFVSFEFSKNLSTPPYKLPFPLEVEIAGNEIVVVSKVYRDVEIEIDDSVFKNDLIPIVLGAFDIVIGMNWLDRYNANILCSQKLVRVVNPLGREIIIYGDKKKGEFRLCSMMKARKYLSHGCQAFMAHVIDTRCEKKSVTDVLIVNEFLNVFPEDLTGIPPKRQVEFRIDLIPRATPIAKTSYRLAPSPWGAPILFVKKKDGSMRMCIDYRELNKVTVKNVYPLPRIDDLFDQLQGTEDMVIYSDASYSGLRCVLMQRGKAAQLEALKEENWKSERITSYIPYFKDDSRGIKTQQGRIYIPFRSNFKELLLEKAHKSKYSIHPGDTKMYLDLKRNYWWPGMKRDCVKYVKKCLTCLKVKVEHQKPYGKIQPLDIPVWKWEKITMDFVTKLPRTTKKHDAIWVIVDRLTKSAHFIPIREGMPVYKLSKFYVNEIVARHGDINTAYPTNVYGVLGNTATDMACYKSKCNTTYAINKYDVFLPWSIQGARILEYGLTLPYTPQHNDVSERRNHTLLDMVRSMMNLTTLPLSFWDYTLESATCILNMVPTKKVDKTPYELCYEKVPNLSYLKIWGCVALVKRDTPEKFQQRSVKYAEFLEKNLISQEVIRRAVELEEIQDEDTSPSEHTSEIPIEVEGFKPPQEEVVPIRRVDYEETFSPVADIRAIEILIAIAAFYDYETCLQRIMSYLGKCFAMKDLGEAAFILGIKIYRDRTKRLIRLSESAYMNKILKMFKMENSKRGNILMQERFDLNKTQGASTPEEVKRMQNVPYASAVGSIMYAVECTRPDVTFAQNITSHFQRNLEEPHWTDVKIILKYLRNTKDMFLVFGGNPKAELRVDCYCNAGFETDRDDIKSQTRYVFILNGGTVH</sequence>
<evidence type="ECO:0000313" key="5">
    <source>
        <dbReference type="EMBL" id="GEU30508.1"/>
    </source>
</evidence>
<dbReference type="InterPro" id="IPR043502">
    <property type="entry name" value="DNA/RNA_pol_sf"/>
</dbReference>
<accession>A0A6L2J0J2</accession>
<dbReference type="InterPro" id="IPR036397">
    <property type="entry name" value="RNaseH_sf"/>
</dbReference>
<dbReference type="SUPFAM" id="SSF50630">
    <property type="entry name" value="Acid proteases"/>
    <property type="match status" value="1"/>
</dbReference>
<dbReference type="InterPro" id="IPR041588">
    <property type="entry name" value="Integrase_H2C2"/>
</dbReference>
<dbReference type="Gene3D" id="2.40.70.10">
    <property type="entry name" value="Acid Proteases"/>
    <property type="match status" value="1"/>
</dbReference>
<dbReference type="InterPro" id="IPR032567">
    <property type="entry name" value="RTL1-rel"/>
</dbReference>
<feature type="region of interest" description="Disordered" evidence="2">
    <location>
        <begin position="390"/>
        <end position="412"/>
    </location>
</feature>
<proteinExistence type="predicted"/>
<keyword evidence="1" id="KW-0863">Zinc-finger</keyword>
<dbReference type="Pfam" id="PF00098">
    <property type="entry name" value="zf-CCHC"/>
    <property type="match status" value="1"/>
</dbReference>
<evidence type="ECO:0000259" key="3">
    <source>
        <dbReference type="PROSITE" id="PS50158"/>
    </source>
</evidence>
<dbReference type="PROSITE" id="PS50158">
    <property type="entry name" value="ZF_CCHC"/>
    <property type="match status" value="1"/>
</dbReference>
<dbReference type="PANTHER" id="PTHR15503">
    <property type="entry name" value="LDOC1 RELATED"/>
    <property type="match status" value="1"/>
</dbReference>